<dbReference type="WBParaSite" id="ACRNAN_Path_1314.g5160.t1">
    <property type="protein sequence ID" value="ACRNAN_Path_1314.g5160.t1"/>
    <property type="gene ID" value="ACRNAN_Path_1314.g5160"/>
</dbReference>
<dbReference type="Proteomes" id="UP000887540">
    <property type="component" value="Unplaced"/>
</dbReference>
<dbReference type="Gene3D" id="2.60.120.680">
    <property type="entry name" value="GOLD domain"/>
    <property type="match status" value="1"/>
</dbReference>
<keyword evidence="11" id="KW-1185">Reference proteome</keyword>
<dbReference type="PANTHER" id="PTHR22811">
    <property type="entry name" value="TRANSMEMBRANE EMP24 DOMAIN-CONTAINING PROTEIN"/>
    <property type="match status" value="1"/>
</dbReference>
<reference evidence="12" key="1">
    <citation type="submission" date="2022-11" db="UniProtKB">
        <authorList>
            <consortium name="WormBaseParasite"/>
        </authorList>
    </citation>
    <scope>IDENTIFICATION</scope>
</reference>
<sequence length="211" mass="24777">MYTQIKVEPGQTECFWQDLTNEKHVAFEVDYQVTDGGDLDINFYIITPRAIRVVQEFRKSDGQHRVDVKQEGRGDYALCFDNSFSYQTAKNVFFEMFLLDEKGDYLNNYDLFSSSNVKAQELNMHINSFERITTKVKANLNRVEHLQSQLRAQENKDRSIMESNFERVNNWSIIHLCVMLFVVGLQVYTVRSLFEENSKVGRFIRKGKLND</sequence>
<dbReference type="GO" id="GO:0012505">
    <property type="term" value="C:endomembrane system"/>
    <property type="evidence" value="ECO:0007669"/>
    <property type="project" value="UniProtKB-SubCell"/>
</dbReference>
<evidence type="ECO:0000256" key="8">
    <source>
        <dbReference type="RuleBase" id="RU003827"/>
    </source>
</evidence>
<dbReference type="AlphaFoldDB" id="A0A914BYS7"/>
<dbReference type="SMART" id="SM01190">
    <property type="entry name" value="EMP24_GP25L"/>
    <property type="match status" value="1"/>
</dbReference>
<evidence type="ECO:0000256" key="1">
    <source>
        <dbReference type="ARBA" id="ARBA00004479"/>
    </source>
</evidence>
<name>A0A914BYS7_9BILA</name>
<dbReference type="GO" id="GO:0016020">
    <property type="term" value="C:membrane"/>
    <property type="evidence" value="ECO:0007669"/>
    <property type="project" value="UniProtKB-SubCell"/>
</dbReference>
<evidence type="ECO:0000256" key="4">
    <source>
        <dbReference type="ARBA" id="ARBA00022729"/>
    </source>
</evidence>
<keyword evidence="6 9" id="KW-0472">Membrane</keyword>
<evidence type="ECO:0000313" key="12">
    <source>
        <dbReference type="WBParaSite" id="ACRNAN_Path_1314.g5160.t1"/>
    </source>
</evidence>
<evidence type="ECO:0000256" key="7">
    <source>
        <dbReference type="ARBA" id="ARBA00037847"/>
    </source>
</evidence>
<proteinExistence type="inferred from homology"/>
<keyword evidence="4" id="KW-0732">Signal</keyword>
<dbReference type="SUPFAM" id="SSF101576">
    <property type="entry name" value="Supernatant protein factor (SPF), C-terminal domain"/>
    <property type="match status" value="1"/>
</dbReference>
<dbReference type="InterPro" id="IPR015720">
    <property type="entry name" value="Emp24-like"/>
</dbReference>
<feature type="transmembrane region" description="Helical" evidence="9">
    <location>
        <begin position="168"/>
        <end position="188"/>
    </location>
</feature>
<dbReference type="InterPro" id="IPR036598">
    <property type="entry name" value="GOLD_dom_sf"/>
</dbReference>
<dbReference type="Pfam" id="PF01105">
    <property type="entry name" value="EMP24_GP25L"/>
    <property type="match status" value="1"/>
</dbReference>
<feature type="domain" description="GOLD" evidence="10">
    <location>
        <begin position="12"/>
        <end position="98"/>
    </location>
</feature>
<organism evidence="11 12">
    <name type="scientific">Acrobeloides nanus</name>
    <dbReference type="NCBI Taxonomy" id="290746"/>
    <lineage>
        <taxon>Eukaryota</taxon>
        <taxon>Metazoa</taxon>
        <taxon>Ecdysozoa</taxon>
        <taxon>Nematoda</taxon>
        <taxon>Chromadorea</taxon>
        <taxon>Rhabditida</taxon>
        <taxon>Tylenchina</taxon>
        <taxon>Cephalobomorpha</taxon>
        <taxon>Cephaloboidea</taxon>
        <taxon>Cephalobidae</taxon>
        <taxon>Acrobeloides</taxon>
    </lineage>
</organism>
<evidence type="ECO:0000256" key="9">
    <source>
        <dbReference type="SAM" id="Phobius"/>
    </source>
</evidence>
<dbReference type="InterPro" id="IPR009038">
    <property type="entry name" value="GOLD_dom"/>
</dbReference>
<evidence type="ECO:0000256" key="6">
    <source>
        <dbReference type="ARBA" id="ARBA00023136"/>
    </source>
</evidence>
<comment type="similarity">
    <text evidence="2 8">Belongs to the EMP24/GP25L family.</text>
</comment>
<evidence type="ECO:0000256" key="3">
    <source>
        <dbReference type="ARBA" id="ARBA00022692"/>
    </source>
</evidence>
<accession>A0A914BYS7</accession>
<evidence type="ECO:0000256" key="2">
    <source>
        <dbReference type="ARBA" id="ARBA00007104"/>
    </source>
</evidence>
<evidence type="ECO:0000259" key="10">
    <source>
        <dbReference type="PROSITE" id="PS50866"/>
    </source>
</evidence>
<dbReference type="PROSITE" id="PS50866">
    <property type="entry name" value="GOLD"/>
    <property type="match status" value="1"/>
</dbReference>
<evidence type="ECO:0000313" key="11">
    <source>
        <dbReference type="Proteomes" id="UP000887540"/>
    </source>
</evidence>
<protein>
    <submittedName>
        <fullName evidence="12">GOLD domain-containing protein</fullName>
    </submittedName>
</protein>
<comment type="subcellular location">
    <subcellularLocation>
        <location evidence="7">Endomembrane system</location>
        <topology evidence="7">Single-pass membrane protein</topology>
    </subcellularLocation>
    <subcellularLocation>
        <location evidence="1 8">Membrane</location>
        <topology evidence="1 8">Single-pass type I membrane protein</topology>
    </subcellularLocation>
</comment>
<keyword evidence="5 9" id="KW-1133">Transmembrane helix</keyword>
<keyword evidence="3 8" id="KW-0812">Transmembrane</keyword>
<evidence type="ECO:0000256" key="5">
    <source>
        <dbReference type="ARBA" id="ARBA00022989"/>
    </source>
</evidence>